<protein>
    <recommendedName>
        <fullName evidence="3">CDP-Glycerol:Poly(Glycerophosphate) glycerophosphotransferase</fullName>
    </recommendedName>
</protein>
<dbReference type="RefSeq" id="WP_118422326.1">
    <property type="nucleotide sequence ID" value="NZ_QRZF01000028.1"/>
</dbReference>
<evidence type="ECO:0008006" key="3">
    <source>
        <dbReference type="Google" id="ProtNLM"/>
    </source>
</evidence>
<comment type="caution">
    <text evidence="1">The sequence shown here is derived from an EMBL/GenBank/DDBJ whole genome shotgun (WGS) entry which is preliminary data.</text>
</comment>
<evidence type="ECO:0000313" key="1">
    <source>
        <dbReference type="EMBL" id="RGV47728.1"/>
    </source>
</evidence>
<dbReference type="EMBL" id="QRZF01000028">
    <property type="protein sequence ID" value="RGV47728.1"/>
    <property type="molecule type" value="Genomic_DNA"/>
</dbReference>
<gene>
    <name evidence="1" type="ORF">DWW10_23665</name>
</gene>
<dbReference type="AlphaFoldDB" id="A0A412XRN7"/>
<evidence type="ECO:0000313" key="2">
    <source>
        <dbReference type="Proteomes" id="UP000283850"/>
    </source>
</evidence>
<name>A0A412XRN7_9BACE</name>
<sequence>MNDFDRYKSLKNKLNFVYDGICLNRVLALSLWAVANGKYAFSWKRIVLAFLAIDVKRLEFDPQKHMILSTFGRYARKDHLELYNTVLDKLDGKASYNKTLTFGWKLSIHPVVIYKVAKFIFSNLHDTSLSLWDKCKLIIECIHYCNIIEELKYMDFTGVQKYLCQCSVLDLENLLTQFFKLRNIPTYSLQEGVYFIFKKNPPLDSVQYENFETDNLLCWGQFSIDEDVSYGISPRKLRLAGYPKKVELHTMKKDNPYKKCMLLLARDSFRNTNMGLLNILLNHSSDYEFCLKLHPSCDFSFYSSFASQHGMTIISKDRTINDCLNNNFFDFAIAVNTTAYYEALMRGLPCLRFCDDTFDLMAGYKDVFGTDEEFRVIMETVKNQPLQTYQEEVNRALEYAIGVNIDNYKNLLCGE</sequence>
<accession>A0A412XRN7</accession>
<reference evidence="1 2" key="1">
    <citation type="submission" date="2018-08" db="EMBL/GenBank/DDBJ databases">
        <title>A genome reference for cultivated species of the human gut microbiota.</title>
        <authorList>
            <person name="Zou Y."/>
            <person name="Xue W."/>
            <person name="Luo G."/>
        </authorList>
    </citation>
    <scope>NUCLEOTIDE SEQUENCE [LARGE SCALE GENOMIC DNA]</scope>
    <source>
        <strain evidence="1 2">AF14-32</strain>
    </source>
</reference>
<dbReference type="Proteomes" id="UP000283850">
    <property type="component" value="Unassembled WGS sequence"/>
</dbReference>
<organism evidence="1 2">
    <name type="scientific">Bacteroides intestinalis</name>
    <dbReference type="NCBI Taxonomy" id="329854"/>
    <lineage>
        <taxon>Bacteria</taxon>
        <taxon>Pseudomonadati</taxon>
        <taxon>Bacteroidota</taxon>
        <taxon>Bacteroidia</taxon>
        <taxon>Bacteroidales</taxon>
        <taxon>Bacteroidaceae</taxon>
        <taxon>Bacteroides</taxon>
    </lineage>
</organism>
<proteinExistence type="predicted"/>